<reference evidence="1 2" key="1">
    <citation type="journal article" date="2020" name="Mol. Plant">
        <title>The Chromosome-Based Rubber Tree Genome Provides New Insights into Spurge Genome Evolution and Rubber Biosynthesis.</title>
        <authorList>
            <person name="Liu J."/>
            <person name="Shi C."/>
            <person name="Shi C.C."/>
            <person name="Li W."/>
            <person name="Zhang Q.J."/>
            <person name="Zhang Y."/>
            <person name="Li K."/>
            <person name="Lu H.F."/>
            <person name="Shi C."/>
            <person name="Zhu S.T."/>
            <person name="Xiao Z.Y."/>
            <person name="Nan H."/>
            <person name="Yue Y."/>
            <person name="Zhu X.G."/>
            <person name="Wu Y."/>
            <person name="Hong X.N."/>
            <person name="Fan G.Y."/>
            <person name="Tong Y."/>
            <person name="Zhang D."/>
            <person name="Mao C.L."/>
            <person name="Liu Y.L."/>
            <person name="Hao S.J."/>
            <person name="Liu W.Q."/>
            <person name="Lv M.Q."/>
            <person name="Zhang H.B."/>
            <person name="Liu Y."/>
            <person name="Hu-Tang G.R."/>
            <person name="Wang J.P."/>
            <person name="Wang J.H."/>
            <person name="Sun Y.H."/>
            <person name="Ni S.B."/>
            <person name="Chen W.B."/>
            <person name="Zhang X.C."/>
            <person name="Jiao Y.N."/>
            <person name="Eichler E.E."/>
            <person name="Li G.H."/>
            <person name="Liu X."/>
            <person name="Gao L.Z."/>
        </authorList>
    </citation>
    <scope>NUCLEOTIDE SEQUENCE [LARGE SCALE GENOMIC DNA]</scope>
    <source>
        <strain evidence="2">cv. GT1</strain>
        <tissue evidence="1">Leaf</tissue>
    </source>
</reference>
<gene>
    <name evidence="1" type="ORF">GH714_004776</name>
</gene>
<comment type="caution">
    <text evidence="1">The sequence shown here is derived from an EMBL/GenBank/DDBJ whole genome shotgun (WGS) entry which is preliminary data.</text>
</comment>
<evidence type="ECO:0000313" key="2">
    <source>
        <dbReference type="Proteomes" id="UP000467840"/>
    </source>
</evidence>
<proteinExistence type="predicted"/>
<evidence type="ECO:0000313" key="1">
    <source>
        <dbReference type="EMBL" id="KAF2309719.1"/>
    </source>
</evidence>
<protein>
    <submittedName>
        <fullName evidence="1">Uncharacterized protein</fullName>
    </submittedName>
</protein>
<name>A0A6A6MCP0_HEVBR</name>
<keyword evidence="2" id="KW-1185">Reference proteome</keyword>
<accession>A0A6A6MCP0</accession>
<sequence>MGYQPQHYCLALVKAMLGGRLRLIVSGGLIETYGPITISFPDEMCMMGAVGPIGVYNELRLEEALEMGYNPLGNPSCGEICVTEKTVCWALQES</sequence>
<dbReference type="EMBL" id="JAAGAX010000006">
    <property type="protein sequence ID" value="KAF2309719.1"/>
    <property type="molecule type" value="Genomic_DNA"/>
</dbReference>
<organism evidence="1 2">
    <name type="scientific">Hevea brasiliensis</name>
    <name type="common">Para rubber tree</name>
    <name type="synonym">Siphonia brasiliensis</name>
    <dbReference type="NCBI Taxonomy" id="3981"/>
    <lineage>
        <taxon>Eukaryota</taxon>
        <taxon>Viridiplantae</taxon>
        <taxon>Streptophyta</taxon>
        <taxon>Embryophyta</taxon>
        <taxon>Tracheophyta</taxon>
        <taxon>Spermatophyta</taxon>
        <taxon>Magnoliopsida</taxon>
        <taxon>eudicotyledons</taxon>
        <taxon>Gunneridae</taxon>
        <taxon>Pentapetalae</taxon>
        <taxon>rosids</taxon>
        <taxon>fabids</taxon>
        <taxon>Malpighiales</taxon>
        <taxon>Euphorbiaceae</taxon>
        <taxon>Crotonoideae</taxon>
        <taxon>Micrandreae</taxon>
        <taxon>Hevea</taxon>
    </lineage>
</organism>
<dbReference type="Proteomes" id="UP000467840">
    <property type="component" value="Chromosome 14"/>
</dbReference>
<dbReference type="AlphaFoldDB" id="A0A6A6MCP0"/>